<organism evidence="7">
    <name type="scientific">freshwater metagenome</name>
    <dbReference type="NCBI Taxonomy" id="449393"/>
    <lineage>
        <taxon>unclassified sequences</taxon>
        <taxon>metagenomes</taxon>
        <taxon>ecological metagenomes</taxon>
    </lineage>
</organism>
<dbReference type="GO" id="GO:0008311">
    <property type="term" value="F:double-stranded DNA 3'-5' DNA exonuclease activity"/>
    <property type="evidence" value="ECO:0007669"/>
    <property type="project" value="InterPro"/>
</dbReference>
<dbReference type="AlphaFoldDB" id="A0A6J5ZVV3"/>
<evidence type="ECO:0000256" key="5">
    <source>
        <dbReference type="ARBA" id="ARBA00022842"/>
    </source>
</evidence>
<dbReference type="Pfam" id="PF03372">
    <property type="entry name" value="Exo_endo_phos"/>
    <property type="match status" value="1"/>
</dbReference>
<comment type="cofactor">
    <cofactor evidence="1">
        <name>Mg(2+)</name>
        <dbReference type="ChEBI" id="CHEBI:18420"/>
    </cofactor>
</comment>
<dbReference type="SUPFAM" id="SSF56219">
    <property type="entry name" value="DNase I-like"/>
    <property type="match status" value="1"/>
</dbReference>
<dbReference type="InterPro" id="IPR004808">
    <property type="entry name" value="AP_endonuc_1"/>
</dbReference>
<reference evidence="7" key="1">
    <citation type="submission" date="2020-05" db="EMBL/GenBank/DDBJ databases">
        <authorList>
            <person name="Chiriac C."/>
            <person name="Salcher M."/>
            <person name="Ghai R."/>
            <person name="Kavagutti S V."/>
        </authorList>
    </citation>
    <scope>NUCLEOTIDE SEQUENCE</scope>
</reference>
<keyword evidence="5" id="KW-0460">Magnesium</keyword>
<dbReference type="InterPro" id="IPR036691">
    <property type="entry name" value="Endo/exonu/phosph_ase_sf"/>
</dbReference>
<evidence type="ECO:0000256" key="2">
    <source>
        <dbReference type="ARBA" id="ARBA00007092"/>
    </source>
</evidence>
<evidence type="ECO:0000259" key="6">
    <source>
        <dbReference type="Pfam" id="PF03372"/>
    </source>
</evidence>
<evidence type="ECO:0000313" key="7">
    <source>
        <dbReference type="EMBL" id="CAB4345406.1"/>
    </source>
</evidence>
<dbReference type="NCBIfam" id="TIGR00195">
    <property type="entry name" value="exoDNase_III"/>
    <property type="match status" value="1"/>
</dbReference>
<dbReference type="InterPro" id="IPR037493">
    <property type="entry name" value="ExoIII-like"/>
</dbReference>
<dbReference type="Gene3D" id="3.60.10.10">
    <property type="entry name" value="Endonuclease/exonuclease/phosphatase"/>
    <property type="match status" value="1"/>
</dbReference>
<keyword evidence="3" id="KW-0479">Metal-binding</keyword>
<keyword evidence="4" id="KW-0378">Hydrolase</keyword>
<dbReference type="NCBIfam" id="TIGR00633">
    <property type="entry name" value="xth"/>
    <property type="match status" value="1"/>
</dbReference>
<evidence type="ECO:0000256" key="1">
    <source>
        <dbReference type="ARBA" id="ARBA00001946"/>
    </source>
</evidence>
<dbReference type="InterPro" id="IPR005135">
    <property type="entry name" value="Endo/exonuclease/phosphatase"/>
</dbReference>
<dbReference type="GO" id="GO:0046872">
    <property type="term" value="F:metal ion binding"/>
    <property type="evidence" value="ECO:0007669"/>
    <property type="project" value="UniProtKB-KW"/>
</dbReference>
<dbReference type="EMBL" id="CAESAN010000089">
    <property type="protein sequence ID" value="CAB4345406.1"/>
    <property type="molecule type" value="Genomic_DNA"/>
</dbReference>
<sequence>MKVVTWNVNSLRARMERVLEFLEVHSPDALLLQETKCSPEQFPAEELGAAGYEAVHHSGGRWAGVAVLAPKGHGLKEAQVGLEGEASPEQARWIEADIESLGVRVASVYVVNGQEVGSEPFAQKLQFLEAMAARSEQLTDRRLVVGGDMNVAPLDLDVYDPSKFEGATHVTEEERAGLRAVAERGHLVDAFRLLHPDEQGFTWWDYRGGSFHRGFGLRIDLLLVSESLAGGVESCGIDRDFRKGTKPSDHVPLIVELQP</sequence>
<dbReference type="CDD" id="cd09086">
    <property type="entry name" value="ExoIII-like_AP-endo"/>
    <property type="match status" value="1"/>
</dbReference>
<dbReference type="GO" id="GO:0006281">
    <property type="term" value="P:DNA repair"/>
    <property type="evidence" value="ECO:0007669"/>
    <property type="project" value="InterPro"/>
</dbReference>
<name>A0A6J5ZVV3_9ZZZZ</name>
<comment type="similarity">
    <text evidence="2">Belongs to the DNA repair enzymes AP/ExoA family.</text>
</comment>
<proteinExistence type="inferred from homology"/>
<feature type="domain" description="Endonuclease/exonuclease/phosphatase" evidence="6">
    <location>
        <begin position="4"/>
        <end position="250"/>
    </location>
</feature>
<evidence type="ECO:0000256" key="3">
    <source>
        <dbReference type="ARBA" id="ARBA00022723"/>
    </source>
</evidence>
<protein>
    <submittedName>
        <fullName evidence="7">Unannotated protein</fullName>
    </submittedName>
</protein>
<evidence type="ECO:0000256" key="4">
    <source>
        <dbReference type="ARBA" id="ARBA00022801"/>
    </source>
</evidence>
<gene>
    <name evidence="7" type="ORF">UFOPK3547_01095</name>
</gene>
<accession>A0A6J5ZVV3</accession>
<dbReference type="PANTHER" id="PTHR43250">
    <property type="entry name" value="EXODEOXYRIBONUCLEASE III"/>
    <property type="match status" value="1"/>
</dbReference>
<dbReference type="PANTHER" id="PTHR43250:SF2">
    <property type="entry name" value="EXODEOXYRIBONUCLEASE III"/>
    <property type="match status" value="1"/>
</dbReference>
<dbReference type="PROSITE" id="PS51435">
    <property type="entry name" value="AP_NUCLEASE_F1_4"/>
    <property type="match status" value="1"/>
</dbReference>